<dbReference type="PANTHER" id="PTHR36847:SF1">
    <property type="entry name" value="AMIDOLIGASE ENZYME"/>
    <property type="match status" value="1"/>
</dbReference>
<sequence length="287" mass="33187">MAMNTLKSFNFNENRTFGVEIEFNGISSETAIQAIRTAGITIYKEGYNHSTRPHWKLVTDASVNNRGTGLARGGWEVVSPKLTGKQGLVELATVMKALDQAGAKVDRSCGLHVHHDVTDYQVKDFQNIYYIYYKFENYFDSVVPASRRGSHNIYCKGINKEIIESVEKARTINDLRHSLPDRYLKLNFQSYFRHETIEFRQHSGTVDADKATNWVMFTQSIVERAKLETIRLAKKDHDRDAVTNFNHERRLRRTLFGEVTRESLENEYGQAIKFQIKRRQHFESQAA</sequence>
<evidence type="ECO:0000313" key="1">
    <source>
        <dbReference type="EMBL" id="ACV64606.1"/>
    </source>
</evidence>
<dbReference type="AlphaFoldDB" id="C8VXX7"/>
<gene>
    <name evidence="1" type="ordered locus">Dtox_3913</name>
</gene>
<keyword evidence="2" id="KW-1185">Reference proteome</keyword>
<evidence type="ECO:0000313" key="2">
    <source>
        <dbReference type="Proteomes" id="UP000002217"/>
    </source>
</evidence>
<protein>
    <submittedName>
        <fullName evidence="1">Putative cytoplasmic protein</fullName>
    </submittedName>
</protein>
<name>C8VXX7_DESAS</name>
<dbReference type="PANTHER" id="PTHR36847">
    <property type="entry name" value="AMIDOLIGASE ENZYME"/>
    <property type="match status" value="1"/>
</dbReference>
<dbReference type="OrthoDB" id="5380364at2"/>
<reference evidence="1 2" key="1">
    <citation type="journal article" date="2009" name="Stand. Genomic Sci.">
        <title>Complete genome sequence of Desulfotomaculum acetoxidans type strain (5575).</title>
        <authorList>
            <person name="Spring S."/>
            <person name="Lapidus A."/>
            <person name="Schroder M."/>
            <person name="Gleim D."/>
            <person name="Sims D."/>
            <person name="Meincke L."/>
            <person name="Glavina Del Rio T."/>
            <person name="Tice H."/>
            <person name="Copeland A."/>
            <person name="Cheng J.F."/>
            <person name="Lucas S."/>
            <person name="Chen F."/>
            <person name="Nolan M."/>
            <person name="Bruce D."/>
            <person name="Goodwin L."/>
            <person name="Pitluck S."/>
            <person name="Ivanova N."/>
            <person name="Mavromatis K."/>
            <person name="Mikhailova N."/>
            <person name="Pati A."/>
            <person name="Chen A."/>
            <person name="Palaniappan K."/>
            <person name="Land M."/>
            <person name="Hauser L."/>
            <person name="Chang Y.J."/>
            <person name="Jeffries C.D."/>
            <person name="Chain P."/>
            <person name="Saunders E."/>
            <person name="Brettin T."/>
            <person name="Detter J.C."/>
            <person name="Goker M."/>
            <person name="Bristow J."/>
            <person name="Eisen J.A."/>
            <person name="Markowitz V."/>
            <person name="Hugenholtz P."/>
            <person name="Kyrpides N.C."/>
            <person name="Klenk H.P."/>
            <person name="Han C."/>
        </authorList>
    </citation>
    <scope>NUCLEOTIDE SEQUENCE [LARGE SCALE GENOMIC DNA]</scope>
    <source>
        <strain evidence="2">ATCC 49208 / DSM 771 / VKM B-1644</strain>
    </source>
</reference>
<dbReference type="InterPro" id="IPR022025">
    <property type="entry name" value="Amidoligase_2"/>
</dbReference>
<proteinExistence type="predicted"/>
<dbReference type="EMBL" id="CP001720">
    <property type="protein sequence ID" value="ACV64606.1"/>
    <property type="molecule type" value="Genomic_DNA"/>
</dbReference>
<dbReference type="Proteomes" id="UP000002217">
    <property type="component" value="Chromosome"/>
</dbReference>
<dbReference type="KEGG" id="dae:Dtox_3913"/>
<dbReference type="HOGENOM" id="CLU_055819_0_0_9"/>
<dbReference type="RefSeq" id="WP_015759283.1">
    <property type="nucleotide sequence ID" value="NC_013216.1"/>
</dbReference>
<dbReference type="Pfam" id="PF12224">
    <property type="entry name" value="Amidoligase_2"/>
    <property type="match status" value="1"/>
</dbReference>
<organism evidence="1 2">
    <name type="scientific">Desulfofarcimen acetoxidans (strain ATCC 49208 / DSM 771 / KCTC 5769 / VKM B-1644 / 5575)</name>
    <name type="common">Desulfotomaculum acetoxidans</name>
    <dbReference type="NCBI Taxonomy" id="485916"/>
    <lineage>
        <taxon>Bacteria</taxon>
        <taxon>Bacillati</taxon>
        <taxon>Bacillota</taxon>
        <taxon>Clostridia</taxon>
        <taxon>Eubacteriales</taxon>
        <taxon>Peptococcaceae</taxon>
        <taxon>Desulfofarcimen</taxon>
    </lineage>
</organism>
<dbReference type="STRING" id="485916.Dtox_3913"/>
<accession>C8VXX7</accession>
<dbReference type="eggNOG" id="ENOG50325XX">
    <property type="taxonomic scope" value="Bacteria"/>
</dbReference>